<evidence type="ECO:0000256" key="2">
    <source>
        <dbReference type="ARBA" id="ARBA00022448"/>
    </source>
</evidence>
<evidence type="ECO:0000256" key="4">
    <source>
        <dbReference type="SAM" id="SignalP"/>
    </source>
</evidence>
<dbReference type="Gene3D" id="6.10.140.1990">
    <property type="match status" value="1"/>
</dbReference>
<feature type="domain" description="CusB-like beta-barrel" evidence="5">
    <location>
        <begin position="246"/>
        <end position="314"/>
    </location>
</feature>
<dbReference type="Gene3D" id="2.40.420.20">
    <property type="match status" value="1"/>
</dbReference>
<protein>
    <submittedName>
        <fullName evidence="7">Efflux RND transporter periplasmic adaptor subunit</fullName>
    </submittedName>
</protein>
<proteinExistence type="inferred from homology"/>
<reference evidence="7" key="1">
    <citation type="journal article" date="2023" name="Comput. Struct. Biotechnol. J.">
        <title>Discovery of a novel marine Bacteroidetes with a rich repertoire of carbohydrate-active enzymes.</title>
        <authorList>
            <person name="Chen B."/>
            <person name="Liu G."/>
            <person name="Chen Q."/>
            <person name="Wang H."/>
            <person name="Liu L."/>
            <person name="Tang K."/>
        </authorList>
    </citation>
    <scope>NUCLEOTIDE SEQUENCE</scope>
    <source>
        <strain evidence="7">TK19036</strain>
    </source>
</reference>
<dbReference type="Gene3D" id="2.40.50.100">
    <property type="match status" value="1"/>
</dbReference>
<dbReference type="GO" id="GO:1990195">
    <property type="term" value="C:macrolide transmembrane transporter complex"/>
    <property type="evidence" value="ECO:0007669"/>
    <property type="project" value="InterPro"/>
</dbReference>
<feature type="region of interest" description="Disordered" evidence="3">
    <location>
        <begin position="24"/>
        <end position="51"/>
    </location>
</feature>
<keyword evidence="4" id="KW-0732">Signal</keyword>
<accession>A0AA49JD74</accession>
<dbReference type="GO" id="GO:0015679">
    <property type="term" value="P:plasma membrane copper ion transport"/>
    <property type="evidence" value="ECO:0007669"/>
    <property type="project" value="TreeGrafter"/>
</dbReference>
<dbReference type="GO" id="GO:1990961">
    <property type="term" value="P:xenobiotic detoxification by transmembrane export across the plasma membrane"/>
    <property type="evidence" value="ECO:0007669"/>
    <property type="project" value="InterPro"/>
</dbReference>
<dbReference type="Gene3D" id="2.40.30.170">
    <property type="match status" value="1"/>
</dbReference>
<feature type="signal peptide" evidence="4">
    <location>
        <begin position="1"/>
        <end position="20"/>
    </location>
</feature>
<reference evidence="7" key="2">
    <citation type="journal article" date="2024" name="Antonie Van Leeuwenhoek">
        <title>Roseihalotalea indica gen. nov., sp. nov., a halophilic Bacteroidetes from mesopelagic Southwest Indian Ocean with higher carbohydrate metabolic potential.</title>
        <authorList>
            <person name="Chen B."/>
            <person name="Zhang M."/>
            <person name="Lin D."/>
            <person name="Ye J."/>
            <person name="Tang K."/>
        </authorList>
    </citation>
    <scope>NUCLEOTIDE SEQUENCE</scope>
    <source>
        <strain evidence="7">TK19036</strain>
    </source>
</reference>
<dbReference type="InterPro" id="IPR058792">
    <property type="entry name" value="Beta-barrel_RND_2"/>
</dbReference>
<organism evidence="7">
    <name type="scientific">Roseihalotalea indica</name>
    <dbReference type="NCBI Taxonomy" id="2867963"/>
    <lineage>
        <taxon>Bacteria</taxon>
        <taxon>Pseudomonadati</taxon>
        <taxon>Bacteroidota</taxon>
        <taxon>Cytophagia</taxon>
        <taxon>Cytophagales</taxon>
        <taxon>Catalimonadaceae</taxon>
        <taxon>Roseihalotalea</taxon>
    </lineage>
</organism>
<evidence type="ECO:0000259" key="5">
    <source>
        <dbReference type="Pfam" id="PF25954"/>
    </source>
</evidence>
<dbReference type="GO" id="GO:0022857">
    <property type="term" value="F:transmembrane transporter activity"/>
    <property type="evidence" value="ECO:0007669"/>
    <property type="project" value="InterPro"/>
</dbReference>
<dbReference type="InterPro" id="IPR006143">
    <property type="entry name" value="RND_pump_MFP"/>
</dbReference>
<dbReference type="GO" id="GO:0060003">
    <property type="term" value="P:copper ion export"/>
    <property type="evidence" value="ECO:0007669"/>
    <property type="project" value="TreeGrafter"/>
</dbReference>
<gene>
    <name evidence="7" type="ORF">K4G66_29280</name>
</gene>
<evidence type="ECO:0000256" key="1">
    <source>
        <dbReference type="ARBA" id="ARBA00009477"/>
    </source>
</evidence>
<dbReference type="InterPro" id="IPR058647">
    <property type="entry name" value="BSH_CzcB-like"/>
</dbReference>
<dbReference type="Pfam" id="PF25954">
    <property type="entry name" value="Beta-barrel_RND_2"/>
    <property type="match status" value="1"/>
</dbReference>
<feature type="domain" description="CzcB-like barrel-sandwich hybrid" evidence="6">
    <location>
        <begin position="92"/>
        <end position="236"/>
    </location>
</feature>
<dbReference type="Pfam" id="PF25973">
    <property type="entry name" value="BSH_CzcB"/>
    <property type="match status" value="1"/>
</dbReference>
<dbReference type="PANTHER" id="PTHR30097">
    <property type="entry name" value="CATION EFFLUX SYSTEM PROTEIN CUSB"/>
    <property type="match status" value="1"/>
</dbReference>
<dbReference type="NCBIfam" id="TIGR01730">
    <property type="entry name" value="RND_mfp"/>
    <property type="match status" value="1"/>
</dbReference>
<dbReference type="AlphaFoldDB" id="A0AA49JD74"/>
<sequence>MNIYKIYLVTLFASLMLLGACQTSTTEGPEEDNSDASMAATGDHEHEEEEGVHFSAAQFSALDMEVGALPRRNVSSVVEANGRLEVPPQNEATVTAILGANVASIQVIEGDDVKKGQVLAYLTHPNLTRLQSDYLEAYSSLQYLEQEFQRQQRLYEEEVGSGKAFQQTRSEYQSKQALIKSYESQLRQLSINPSRLREGEFYDRVPMVSPIEGSVTHVEVKTGQYVPPEKELFEIVNTHHIHADLMVFEKDVHKVAQGQRVRFTVQSLPGEELFAKIYSVGKKFEQSPKAVHVHAEIENTTGKLIPGMYIRGQILTDSVDTFALPEDALATSGNQSLAFVANEEAGDTAESWSFSPVPVTTGVASHGWVEVKFLEEVPEDARFVLNNAYYLIAEMQKGEAEHSH</sequence>
<dbReference type="GO" id="GO:0030313">
    <property type="term" value="C:cell envelope"/>
    <property type="evidence" value="ECO:0007669"/>
    <property type="project" value="TreeGrafter"/>
</dbReference>
<dbReference type="GO" id="GO:0019898">
    <property type="term" value="C:extrinsic component of membrane"/>
    <property type="evidence" value="ECO:0007669"/>
    <property type="project" value="InterPro"/>
</dbReference>
<evidence type="ECO:0000259" key="6">
    <source>
        <dbReference type="Pfam" id="PF25973"/>
    </source>
</evidence>
<evidence type="ECO:0000256" key="3">
    <source>
        <dbReference type="SAM" id="MobiDB-lite"/>
    </source>
</evidence>
<evidence type="ECO:0000313" key="7">
    <source>
        <dbReference type="EMBL" id="WKN36458.1"/>
    </source>
</evidence>
<feature type="chain" id="PRO_5041220332" evidence="4">
    <location>
        <begin position="21"/>
        <end position="404"/>
    </location>
</feature>
<dbReference type="EMBL" id="CP120682">
    <property type="protein sequence ID" value="WKN36458.1"/>
    <property type="molecule type" value="Genomic_DNA"/>
</dbReference>
<dbReference type="InterPro" id="IPR030190">
    <property type="entry name" value="MacA_alpha-hairpin_sf"/>
</dbReference>
<name>A0AA49JD74_9BACT</name>
<dbReference type="PROSITE" id="PS51257">
    <property type="entry name" value="PROKAR_LIPOPROTEIN"/>
    <property type="match status" value="1"/>
</dbReference>
<dbReference type="InterPro" id="IPR051909">
    <property type="entry name" value="MFP_Cation_Efflux"/>
</dbReference>
<dbReference type="PANTHER" id="PTHR30097:SF4">
    <property type="entry name" value="SLR6042 PROTEIN"/>
    <property type="match status" value="1"/>
</dbReference>
<keyword evidence="2" id="KW-0813">Transport</keyword>
<dbReference type="FunFam" id="2.40.30.170:FF:000010">
    <property type="entry name" value="Efflux RND transporter periplasmic adaptor subunit"/>
    <property type="match status" value="1"/>
</dbReference>
<dbReference type="SUPFAM" id="SSF111369">
    <property type="entry name" value="HlyD-like secretion proteins"/>
    <property type="match status" value="1"/>
</dbReference>
<comment type="similarity">
    <text evidence="1">Belongs to the membrane fusion protein (MFP) (TC 8.A.1) family.</text>
</comment>